<gene>
    <name evidence="1" type="ORF">I7I53_09475</name>
</gene>
<reference evidence="1" key="1">
    <citation type="submission" date="2021-01" db="EMBL/GenBank/DDBJ databases">
        <title>Chromosome-level genome assembly of a human fungal pathogen reveals clustering of transcriptionally co-regulated genes.</title>
        <authorList>
            <person name="Voorhies M."/>
            <person name="Cohen S."/>
            <person name="Shea T.P."/>
            <person name="Petrus S."/>
            <person name="Munoz J.F."/>
            <person name="Poplawski S."/>
            <person name="Goldman W.E."/>
            <person name="Michael T."/>
            <person name="Cuomo C.A."/>
            <person name="Sil A."/>
            <person name="Beyhan S."/>
        </authorList>
    </citation>
    <scope>NUCLEOTIDE SEQUENCE</scope>
    <source>
        <strain evidence="1">H88</strain>
    </source>
</reference>
<evidence type="ECO:0000313" key="1">
    <source>
        <dbReference type="EMBL" id="QSS49187.1"/>
    </source>
</evidence>
<proteinExistence type="predicted"/>
<name>A0A8A1LBM3_AJEC8</name>
<sequence length="89" mass="9993">MLQATILGSLSGCDCVMMQHLPTASKLSTNSSTFSNLPLWSIANNSRWRMWNPSFTMDMSASRFGYAASCFTSRRVEWNSEESSIVEDK</sequence>
<dbReference type="Proteomes" id="UP000663419">
    <property type="component" value="Chromosome 1"/>
</dbReference>
<protein>
    <submittedName>
        <fullName evidence="1">Uncharacterized protein</fullName>
    </submittedName>
</protein>
<accession>A0A8A1LBM3</accession>
<dbReference type="AlphaFoldDB" id="A0A8A1LBM3"/>
<organism evidence="1 2">
    <name type="scientific">Ajellomyces capsulatus (strain H88)</name>
    <name type="common">Darling's disease fungus</name>
    <name type="synonym">Histoplasma capsulatum</name>
    <dbReference type="NCBI Taxonomy" id="544711"/>
    <lineage>
        <taxon>Eukaryota</taxon>
        <taxon>Fungi</taxon>
        <taxon>Dikarya</taxon>
        <taxon>Ascomycota</taxon>
        <taxon>Pezizomycotina</taxon>
        <taxon>Eurotiomycetes</taxon>
        <taxon>Eurotiomycetidae</taxon>
        <taxon>Onygenales</taxon>
        <taxon>Ajellomycetaceae</taxon>
        <taxon>Histoplasma</taxon>
    </lineage>
</organism>
<dbReference type="VEuPathDB" id="FungiDB:I7I53_09475"/>
<dbReference type="EMBL" id="CP069102">
    <property type="protein sequence ID" value="QSS49187.1"/>
    <property type="molecule type" value="Genomic_DNA"/>
</dbReference>
<evidence type="ECO:0000313" key="2">
    <source>
        <dbReference type="Proteomes" id="UP000663419"/>
    </source>
</evidence>